<dbReference type="Proteomes" id="UP000663852">
    <property type="component" value="Unassembled WGS sequence"/>
</dbReference>
<comment type="caution">
    <text evidence="2">The sequence shown here is derived from an EMBL/GenBank/DDBJ whole genome shotgun (WGS) entry which is preliminary data.</text>
</comment>
<dbReference type="Gene3D" id="2.130.10.130">
    <property type="entry name" value="Integrin alpha, N-terminal"/>
    <property type="match status" value="1"/>
</dbReference>
<dbReference type="PANTHER" id="PTHR46580">
    <property type="entry name" value="SENSOR KINASE-RELATED"/>
    <property type="match status" value="1"/>
</dbReference>
<dbReference type="Pfam" id="PF13517">
    <property type="entry name" value="FG-GAP_3"/>
    <property type="match status" value="1"/>
</dbReference>
<name>A0A813WTD0_ADIRI</name>
<dbReference type="PANTHER" id="PTHR46580:SF4">
    <property type="entry name" value="ATP_GTP-BINDING PROTEIN"/>
    <property type="match status" value="1"/>
</dbReference>
<dbReference type="Gene3D" id="2.30.30.100">
    <property type="match status" value="1"/>
</dbReference>
<dbReference type="InterPro" id="IPR028994">
    <property type="entry name" value="Integrin_alpha_N"/>
</dbReference>
<dbReference type="EMBL" id="CAJNOJ010000647">
    <property type="protein sequence ID" value="CAF1503346.1"/>
    <property type="molecule type" value="Genomic_DNA"/>
</dbReference>
<sequence length="408" mass="44654">MTITFSSTITIVPTTTSTIVSTTSLTTIATTPSTVLTTSSTIVSTTSLTTVTTKTTVRDLSYEESRYSNGRRPIAIAVADVNHDNVSDVFISYIDKFYIEITFHGSNGTILSRKKHHNNAAAVSIALGDINDDNKLDIVTLNVHYGSCSVGISFNTDDGSFTIPREHRYYWNDLKSVAVVDFDGDNNLDVAIVSAADIGYGNGRIYLLRNTGGDYLACCTTYDVGRSPSSIAVDNAKVYGGLSIVVTNNGARTVTFFRYYGIDRDLYFRHSDHLVHSPSSVGIADLNNDGHLDIVITFSDYHLVGVLLNDCRGYFFPLVTYITDGWSKSVMIADLNGDYKNDIITGSFDVNTISVLLNIGNGTFLPRKTYRVSKTPQVIAIIDANNDNKPDIIYANEHSDYVGILLHC</sequence>
<proteinExistence type="predicted"/>
<organism evidence="2 4">
    <name type="scientific">Adineta ricciae</name>
    <name type="common">Rotifer</name>
    <dbReference type="NCBI Taxonomy" id="249248"/>
    <lineage>
        <taxon>Eukaryota</taxon>
        <taxon>Metazoa</taxon>
        <taxon>Spiralia</taxon>
        <taxon>Gnathifera</taxon>
        <taxon>Rotifera</taxon>
        <taxon>Eurotatoria</taxon>
        <taxon>Bdelloidea</taxon>
        <taxon>Adinetida</taxon>
        <taxon>Adinetidae</taxon>
        <taxon>Adineta</taxon>
    </lineage>
</organism>
<dbReference type="AlphaFoldDB" id="A0A813WTD0"/>
<reference evidence="2" key="1">
    <citation type="submission" date="2021-02" db="EMBL/GenBank/DDBJ databases">
        <authorList>
            <person name="Nowell W R."/>
        </authorList>
    </citation>
    <scope>NUCLEOTIDE SEQUENCE</scope>
</reference>
<evidence type="ECO:0000313" key="3">
    <source>
        <dbReference type="EMBL" id="CAF1503346.1"/>
    </source>
</evidence>
<accession>A0A813WTD0</accession>
<evidence type="ECO:0000256" key="1">
    <source>
        <dbReference type="ARBA" id="ARBA00022729"/>
    </source>
</evidence>
<dbReference type="OrthoDB" id="10022113at2759"/>
<dbReference type="EMBL" id="CAJNOR010000262">
    <property type="protein sequence ID" value="CAF0859514.1"/>
    <property type="molecule type" value="Genomic_DNA"/>
</dbReference>
<gene>
    <name evidence="3" type="ORF">EDS130_LOCUS42774</name>
    <name evidence="2" type="ORF">XAT740_LOCUS5911</name>
</gene>
<evidence type="ECO:0000313" key="2">
    <source>
        <dbReference type="EMBL" id="CAF0859514.1"/>
    </source>
</evidence>
<protein>
    <submittedName>
        <fullName evidence="2">Uncharacterized protein</fullName>
    </submittedName>
</protein>
<dbReference type="InterPro" id="IPR013517">
    <property type="entry name" value="FG-GAP"/>
</dbReference>
<keyword evidence="1" id="KW-0732">Signal</keyword>
<dbReference type="Proteomes" id="UP000663828">
    <property type="component" value="Unassembled WGS sequence"/>
</dbReference>
<evidence type="ECO:0000313" key="4">
    <source>
        <dbReference type="Proteomes" id="UP000663828"/>
    </source>
</evidence>
<dbReference type="SUPFAM" id="SSF69318">
    <property type="entry name" value="Integrin alpha N-terminal domain"/>
    <property type="match status" value="1"/>
</dbReference>
<keyword evidence="4" id="KW-1185">Reference proteome</keyword>